<dbReference type="InterPro" id="IPR000843">
    <property type="entry name" value="HTH_LacI"/>
</dbReference>
<reference evidence="6 7" key="1">
    <citation type="journal article" date="2016" name="Environ. Microbiol.">
        <title>Genomic resolution of a cold subsurface aquifer community provides metabolic insights for novel microbes adapted to high CO concentrations.</title>
        <authorList>
            <person name="Probst A.J."/>
            <person name="Castelle C.J."/>
            <person name="Singh A."/>
            <person name="Brown C.T."/>
            <person name="Anantharaman K."/>
            <person name="Sharon I."/>
            <person name="Hug L.A."/>
            <person name="Burstein D."/>
            <person name="Emerson J.B."/>
            <person name="Thomas B.C."/>
            <person name="Banfield J.F."/>
        </authorList>
    </citation>
    <scope>NUCLEOTIDE SEQUENCE [LARGE SCALE GENOMIC DNA]</scope>
    <source>
        <strain evidence="6">CG1_02_38_46</strain>
    </source>
</reference>
<keyword evidence="3" id="KW-0238">DNA-binding</keyword>
<dbReference type="SUPFAM" id="SSF47413">
    <property type="entry name" value="lambda repressor-like DNA-binding domains"/>
    <property type="match status" value="1"/>
</dbReference>
<gene>
    <name evidence="6" type="ORF">AUJ66_01080</name>
</gene>
<dbReference type="InterPro" id="IPR028082">
    <property type="entry name" value="Peripla_BP_I"/>
</dbReference>
<evidence type="ECO:0000313" key="6">
    <source>
        <dbReference type="EMBL" id="OIN98362.1"/>
    </source>
</evidence>
<evidence type="ECO:0000313" key="7">
    <source>
        <dbReference type="Proteomes" id="UP000182278"/>
    </source>
</evidence>
<dbReference type="PROSITE" id="PS50932">
    <property type="entry name" value="HTH_LACI_2"/>
    <property type="match status" value="1"/>
</dbReference>
<dbReference type="Proteomes" id="UP000182278">
    <property type="component" value="Unassembled WGS sequence"/>
</dbReference>
<dbReference type="Gene3D" id="1.10.260.40">
    <property type="entry name" value="lambda repressor-like DNA-binding domains"/>
    <property type="match status" value="1"/>
</dbReference>
<dbReference type="PANTHER" id="PTHR30146:SF148">
    <property type="entry name" value="HTH-TYPE TRANSCRIPTIONAL REPRESSOR PURR-RELATED"/>
    <property type="match status" value="1"/>
</dbReference>
<accession>A0A1J4SI80</accession>
<organism evidence="6 7">
    <name type="scientific">Candidatus Desantisbacteria bacterium CG1_02_38_46</name>
    <dbReference type="NCBI Taxonomy" id="1817893"/>
    <lineage>
        <taxon>Bacteria</taxon>
        <taxon>Candidatus Desantisiibacteriota</taxon>
    </lineage>
</organism>
<dbReference type="CDD" id="cd06285">
    <property type="entry name" value="PBP1_LacI-like"/>
    <property type="match status" value="1"/>
</dbReference>
<keyword evidence="4" id="KW-0804">Transcription</keyword>
<dbReference type="EMBL" id="MNUO01000015">
    <property type="protein sequence ID" value="OIN98362.1"/>
    <property type="molecule type" value="Genomic_DNA"/>
</dbReference>
<dbReference type="SMART" id="SM00354">
    <property type="entry name" value="HTH_LACI"/>
    <property type="match status" value="1"/>
</dbReference>
<dbReference type="PANTHER" id="PTHR30146">
    <property type="entry name" value="LACI-RELATED TRANSCRIPTIONAL REPRESSOR"/>
    <property type="match status" value="1"/>
</dbReference>
<evidence type="ECO:0000256" key="3">
    <source>
        <dbReference type="ARBA" id="ARBA00023125"/>
    </source>
</evidence>
<evidence type="ECO:0000256" key="4">
    <source>
        <dbReference type="ARBA" id="ARBA00023163"/>
    </source>
</evidence>
<dbReference type="CDD" id="cd01392">
    <property type="entry name" value="HTH_LacI"/>
    <property type="match status" value="1"/>
</dbReference>
<dbReference type="InterPro" id="IPR046335">
    <property type="entry name" value="LacI/GalR-like_sensor"/>
</dbReference>
<dbReference type="Gene3D" id="3.40.50.2300">
    <property type="match status" value="2"/>
</dbReference>
<keyword evidence="1" id="KW-0678">Repressor</keyword>
<sequence length="350" mass="39149">MKVTIRQIAKQLGVHHTTVSRALRNSPRISENMRQRIKSLAIKLGYRPNLVASGLSTRKTFNVGLIVADISTTFFSQVARGVEDTMRRAGYNVFICNTDDKIEDEKFHWDALISRGVDGIIISPANLKPRYLQKLLGAGVPIVFIDRCLPSLRASYVITDHFSGGYQMTKYLLSLGHRRIAYVRGEVEMGRFYGYEHALKEYGIPVDNSLTPVCDFTIEGGKKAAKKLVRMEHPPTAIFCVNDPVALGAMKAIREHGFRIPEDISLAGFDNADFAEFLQPPLTTVHQSKYELGEEAARILLQEMNGKLREPRKVELKPVLVIRDSCRHIGDSRVNSALPECLLLATTIIA</sequence>
<dbReference type="Pfam" id="PF00356">
    <property type="entry name" value="LacI"/>
    <property type="match status" value="1"/>
</dbReference>
<dbReference type="GO" id="GO:0003700">
    <property type="term" value="F:DNA-binding transcription factor activity"/>
    <property type="evidence" value="ECO:0007669"/>
    <property type="project" value="TreeGrafter"/>
</dbReference>
<dbReference type="InterPro" id="IPR010982">
    <property type="entry name" value="Lambda_DNA-bd_dom_sf"/>
</dbReference>
<name>A0A1J4SI80_9BACT</name>
<dbReference type="AlphaFoldDB" id="A0A1J4SI80"/>
<proteinExistence type="predicted"/>
<dbReference type="SUPFAM" id="SSF53822">
    <property type="entry name" value="Periplasmic binding protein-like I"/>
    <property type="match status" value="1"/>
</dbReference>
<dbReference type="Pfam" id="PF13377">
    <property type="entry name" value="Peripla_BP_3"/>
    <property type="match status" value="1"/>
</dbReference>
<evidence type="ECO:0000259" key="5">
    <source>
        <dbReference type="PROSITE" id="PS50932"/>
    </source>
</evidence>
<evidence type="ECO:0000256" key="1">
    <source>
        <dbReference type="ARBA" id="ARBA00022491"/>
    </source>
</evidence>
<protein>
    <recommendedName>
        <fullName evidence="5">HTH lacI-type domain-containing protein</fullName>
    </recommendedName>
</protein>
<feature type="domain" description="HTH lacI-type" evidence="5">
    <location>
        <begin position="3"/>
        <end position="57"/>
    </location>
</feature>
<dbReference type="GO" id="GO:0000976">
    <property type="term" value="F:transcription cis-regulatory region binding"/>
    <property type="evidence" value="ECO:0007669"/>
    <property type="project" value="TreeGrafter"/>
</dbReference>
<evidence type="ECO:0000256" key="2">
    <source>
        <dbReference type="ARBA" id="ARBA00023015"/>
    </source>
</evidence>
<keyword evidence="2" id="KW-0805">Transcription regulation</keyword>
<dbReference type="STRING" id="1817893.AUJ66_01080"/>
<comment type="caution">
    <text evidence="6">The sequence shown here is derived from an EMBL/GenBank/DDBJ whole genome shotgun (WGS) entry which is preliminary data.</text>
</comment>